<protein>
    <submittedName>
        <fullName evidence="1">HNH endonuclease</fullName>
    </submittedName>
</protein>
<accession>A0AAW4TRM6</accession>
<sequence>MGSKRFRNKTCVYCGLEQGANTADHVIAREFFLTSGRDNLPKVPACEECNTMKSRLEHYVLSVLLMGGVHGDAIEALATQLGPRLAKNDALRRELFVGQRDRLIRQPDGSWATGMSVPFDGEQLAILCCYIALGLAWHHWHLQIAPHAVASANMFTRPGQATFEDLLARCEAGGRVEHTIGNGVFEYRGVYLRTNPRITLWQMKFFGGVELGSYRQRGETARSLFVATHDAPDWIAARNTRRVPGRAPIGLGAADSEAGTLAPAGQA</sequence>
<keyword evidence="1" id="KW-0540">Nuclease</keyword>
<keyword evidence="1" id="KW-0255">Endonuclease</keyword>
<dbReference type="Gene3D" id="1.10.30.50">
    <property type="match status" value="1"/>
</dbReference>
<comment type="caution">
    <text evidence="1">The sequence shown here is derived from an EMBL/GenBank/DDBJ whole genome shotgun (WGS) entry which is preliminary data.</text>
</comment>
<gene>
    <name evidence="1" type="ORF">LGN22_31760</name>
</gene>
<organism evidence="1 2">
    <name type="scientific">Burkholderia cenocepacia</name>
    <dbReference type="NCBI Taxonomy" id="95486"/>
    <lineage>
        <taxon>Bacteria</taxon>
        <taxon>Pseudomonadati</taxon>
        <taxon>Pseudomonadota</taxon>
        <taxon>Betaproteobacteria</taxon>
        <taxon>Burkholderiales</taxon>
        <taxon>Burkholderiaceae</taxon>
        <taxon>Burkholderia</taxon>
        <taxon>Burkholderia cepacia complex</taxon>
    </lineage>
</organism>
<evidence type="ECO:0000313" key="1">
    <source>
        <dbReference type="EMBL" id="MCA8383495.1"/>
    </source>
</evidence>
<name>A0AAW4TRM6_9BURK</name>
<dbReference type="RefSeq" id="WP_226136034.1">
    <property type="nucleotide sequence ID" value="NZ_JAIZTC010000013.1"/>
</dbReference>
<dbReference type="GO" id="GO:0004519">
    <property type="term" value="F:endonuclease activity"/>
    <property type="evidence" value="ECO:0007669"/>
    <property type="project" value="UniProtKB-KW"/>
</dbReference>
<keyword evidence="1" id="KW-0378">Hydrolase</keyword>
<dbReference type="EMBL" id="JAIZTC010000013">
    <property type="protein sequence ID" value="MCA8383495.1"/>
    <property type="molecule type" value="Genomic_DNA"/>
</dbReference>
<evidence type="ECO:0000313" key="2">
    <source>
        <dbReference type="Proteomes" id="UP001199070"/>
    </source>
</evidence>
<proteinExistence type="predicted"/>
<dbReference type="Proteomes" id="UP001199070">
    <property type="component" value="Unassembled WGS sequence"/>
</dbReference>
<dbReference type="AlphaFoldDB" id="A0AAW4TRM6"/>
<reference evidence="1" key="1">
    <citation type="submission" date="2023-08" db="EMBL/GenBank/DDBJ databases">
        <title>A collection of bacterial strains from the Burkholderia cepacia Research Laboratory and Repository.</title>
        <authorList>
            <person name="Lipuma J."/>
            <person name="Spilker T."/>
        </authorList>
    </citation>
    <scope>NUCLEOTIDE SEQUENCE</scope>
    <source>
        <strain evidence="1">AU0862</strain>
    </source>
</reference>